<sequence length="50" mass="5543">MRLNCGDTCPKTGSYKVMDAQGNVINTIYVGEGETMPPTQRSDCHYESED</sequence>
<gene>
    <name evidence="1" type="ORF">H9812_00940</name>
</gene>
<dbReference type="Proteomes" id="UP000824044">
    <property type="component" value="Unassembled WGS sequence"/>
</dbReference>
<proteinExistence type="predicted"/>
<evidence type="ECO:0000313" key="1">
    <source>
        <dbReference type="EMBL" id="HIZ24033.1"/>
    </source>
</evidence>
<reference evidence="1" key="2">
    <citation type="submission" date="2021-04" db="EMBL/GenBank/DDBJ databases">
        <authorList>
            <person name="Gilroy R."/>
        </authorList>
    </citation>
    <scope>NUCLEOTIDE SEQUENCE</scope>
    <source>
        <strain evidence="1">CHK33-5263</strain>
    </source>
</reference>
<evidence type="ECO:0000313" key="2">
    <source>
        <dbReference type="Proteomes" id="UP000824044"/>
    </source>
</evidence>
<dbReference type="EMBL" id="DXBS01000022">
    <property type="protein sequence ID" value="HIZ24033.1"/>
    <property type="molecule type" value="Genomic_DNA"/>
</dbReference>
<reference evidence="1" key="1">
    <citation type="journal article" date="2021" name="PeerJ">
        <title>Extensive microbial diversity within the chicken gut microbiome revealed by metagenomics and culture.</title>
        <authorList>
            <person name="Gilroy R."/>
            <person name="Ravi A."/>
            <person name="Getino M."/>
            <person name="Pursley I."/>
            <person name="Horton D.L."/>
            <person name="Alikhan N.F."/>
            <person name="Baker D."/>
            <person name="Gharbi K."/>
            <person name="Hall N."/>
            <person name="Watson M."/>
            <person name="Adriaenssens E.M."/>
            <person name="Foster-Nyarko E."/>
            <person name="Jarju S."/>
            <person name="Secka A."/>
            <person name="Antonio M."/>
            <person name="Oren A."/>
            <person name="Chaudhuri R.R."/>
            <person name="La Ragione R."/>
            <person name="Hildebrand F."/>
            <person name="Pallen M.J."/>
        </authorList>
    </citation>
    <scope>NUCLEOTIDE SEQUENCE</scope>
    <source>
        <strain evidence="1">CHK33-5263</strain>
    </source>
</reference>
<name>A0A9D2DW09_9FIRM</name>
<accession>A0A9D2DW09</accession>
<organism evidence="1 2">
    <name type="scientific">Candidatus Gallimonas intestinigallinarum</name>
    <dbReference type="NCBI Taxonomy" id="2838604"/>
    <lineage>
        <taxon>Bacteria</taxon>
        <taxon>Bacillati</taxon>
        <taxon>Bacillota</taxon>
        <taxon>Clostridia</taxon>
        <taxon>Candidatus Gallimonas</taxon>
    </lineage>
</organism>
<dbReference type="AlphaFoldDB" id="A0A9D2DW09"/>
<comment type="caution">
    <text evidence="1">The sequence shown here is derived from an EMBL/GenBank/DDBJ whole genome shotgun (WGS) entry which is preliminary data.</text>
</comment>
<protein>
    <submittedName>
        <fullName evidence="1">Uncharacterized protein</fullName>
    </submittedName>
</protein>